<dbReference type="InterPro" id="IPR029063">
    <property type="entry name" value="SAM-dependent_MTases_sf"/>
</dbReference>
<keyword evidence="1" id="KW-0808">Transferase</keyword>
<evidence type="ECO:0000313" key="1">
    <source>
        <dbReference type="EMBL" id="ROO84294.1"/>
    </source>
</evidence>
<evidence type="ECO:0000313" key="2">
    <source>
        <dbReference type="Proteomes" id="UP000272400"/>
    </source>
</evidence>
<sequence length="262" mass="28418">MPSAGPEVNPDVPQGARIWNYWLGGEDNFAGDRRVSDEILEVVPDMALLAQATRAFLNRVVHHLAADLGVRQFLDIGSGLPTSDNTHQIAQRADPKARVVYVDNDPHVLAKARPLVTGTEEGESAYLSADLRDPDNIIAAAHDTLDFTEPVALLLMGVLGHIADDNEARALLRRLLAALPSGSYLALYDATNVVDPASVEAIEIWNRKANPRYVLRSPTRLSAFFDGLDLVPPGLVSCPRWHPAPGADPAEIDQFCGLARKP</sequence>
<dbReference type="OrthoDB" id="3216820at2"/>
<dbReference type="InterPro" id="IPR006764">
    <property type="entry name" value="SAM_dep_MeTrfase_SAV2177_type"/>
</dbReference>
<dbReference type="SUPFAM" id="SSF53335">
    <property type="entry name" value="S-adenosyl-L-methionine-dependent methyltransferases"/>
    <property type="match status" value="1"/>
</dbReference>
<dbReference type="RefSeq" id="WP_123663931.1">
    <property type="nucleotide sequence ID" value="NZ_RJKE01000001.1"/>
</dbReference>
<keyword evidence="2" id="KW-1185">Reference proteome</keyword>
<name>A0A3N1CSY6_9ACTN</name>
<keyword evidence="1" id="KW-0489">Methyltransferase</keyword>
<dbReference type="Gene3D" id="3.40.50.150">
    <property type="entry name" value="Vaccinia Virus protein VP39"/>
    <property type="match status" value="1"/>
</dbReference>
<dbReference type="GO" id="GO:0032259">
    <property type="term" value="P:methylation"/>
    <property type="evidence" value="ECO:0007669"/>
    <property type="project" value="UniProtKB-KW"/>
</dbReference>
<dbReference type="EMBL" id="RJKE01000001">
    <property type="protein sequence ID" value="ROO84294.1"/>
    <property type="molecule type" value="Genomic_DNA"/>
</dbReference>
<protein>
    <submittedName>
        <fullName evidence="1">S-adenosyl methyltransferase</fullName>
    </submittedName>
</protein>
<accession>A0A3N1CSY6</accession>
<gene>
    <name evidence="1" type="ORF">EDD29_1814</name>
</gene>
<reference evidence="1 2" key="1">
    <citation type="submission" date="2018-11" db="EMBL/GenBank/DDBJ databases">
        <title>Sequencing the genomes of 1000 actinobacteria strains.</title>
        <authorList>
            <person name="Klenk H.-P."/>
        </authorList>
    </citation>
    <scope>NUCLEOTIDE SEQUENCE [LARGE SCALE GENOMIC DNA]</scope>
    <source>
        <strain evidence="1 2">DSM 44254</strain>
    </source>
</reference>
<dbReference type="Proteomes" id="UP000272400">
    <property type="component" value="Unassembled WGS sequence"/>
</dbReference>
<dbReference type="PIRSF" id="PIRSF017393">
    <property type="entry name" value="MTase_SAV2177"/>
    <property type="match status" value="1"/>
</dbReference>
<dbReference type="AlphaFoldDB" id="A0A3N1CSY6"/>
<comment type="caution">
    <text evidence="1">The sequence shown here is derived from an EMBL/GenBank/DDBJ whole genome shotgun (WGS) entry which is preliminary data.</text>
</comment>
<proteinExistence type="predicted"/>
<dbReference type="GO" id="GO:0008168">
    <property type="term" value="F:methyltransferase activity"/>
    <property type="evidence" value="ECO:0007669"/>
    <property type="project" value="UniProtKB-KW"/>
</dbReference>
<organism evidence="1 2">
    <name type="scientific">Actinocorallia herbida</name>
    <dbReference type="NCBI Taxonomy" id="58109"/>
    <lineage>
        <taxon>Bacteria</taxon>
        <taxon>Bacillati</taxon>
        <taxon>Actinomycetota</taxon>
        <taxon>Actinomycetes</taxon>
        <taxon>Streptosporangiales</taxon>
        <taxon>Thermomonosporaceae</taxon>
        <taxon>Actinocorallia</taxon>
    </lineage>
</organism>
<dbReference type="Pfam" id="PF04672">
    <property type="entry name" value="Methyltransf_19"/>
    <property type="match status" value="1"/>
</dbReference>